<sequence length="317" mass="35440">MIDQGRFCIYINFHQNFYWHQCQFILLLLSTNHHLNTITEDTNKANPVVLLWGAESMKNYHFVLVHGACHGAWSWYKLKHRLESAGHRVTALDLAASGTNTKSIHDVHTFREYTEPLLELLASLGAHERAILVGHSLGGLNLALAADRFPDKISVAVFLAAFMPDTAHRPSHVLEEYCARALEGAWLDTSFTPIGKPDKPLTSMFFGPDFLSSKLYQLSPLEDLELGKILVRPGSLFLEDLSTSSNFTREGYGSTTRVYVVCKQDLGIPAEFQRWMIASGGAHHVVEVDGADHMAMLSKPQEICDCLLEIGAKYERA</sequence>
<dbReference type="FunFam" id="3.40.50.1820:FF:000051">
    <property type="entry name" value="(S)-hydroxynitrile lyase"/>
    <property type="match status" value="1"/>
</dbReference>
<dbReference type="Pfam" id="PF12697">
    <property type="entry name" value="Abhydrolase_6"/>
    <property type="match status" value="1"/>
</dbReference>
<proteinExistence type="predicted"/>
<dbReference type="AlphaFoldDB" id="A0ABD3J3Y8"/>
<dbReference type="SUPFAM" id="SSF53474">
    <property type="entry name" value="alpha/beta-Hydrolases"/>
    <property type="match status" value="1"/>
</dbReference>
<dbReference type="GO" id="GO:0016787">
    <property type="term" value="F:hydrolase activity"/>
    <property type="evidence" value="ECO:0007669"/>
    <property type="project" value="UniProtKB-KW"/>
</dbReference>
<accession>A0ABD3J3Y8</accession>
<feature type="domain" description="AB hydrolase-1" evidence="2">
    <location>
        <begin position="62"/>
        <end position="304"/>
    </location>
</feature>
<dbReference type="InterPro" id="IPR000073">
    <property type="entry name" value="AB_hydrolase_1"/>
</dbReference>
<evidence type="ECO:0000259" key="2">
    <source>
        <dbReference type="Pfam" id="PF12697"/>
    </source>
</evidence>
<dbReference type="PANTHER" id="PTHR10992:SF1083">
    <property type="entry name" value="METHYLESTERASE 1"/>
    <property type="match status" value="1"/>
</dbReference>
<name>A0ABD3J3Y8_EUCGL</name>
<keyword evidence="4" id="KW-1185">Reference proteome</keyword>
<gene>
    <name evidence="3" type="ORF">ACJRO7_034572</name>
</gene>
<dbReference type="InterPro" id="IPR045889">
    <property type="entry name" value="MES/HNL"/>
</dbReference>
<dbReference type="Proteomes" id="UP001634007">
    <property type="component" value="Unassembled WGS sequence"/>
</dbReference>
<evidence type="ECO:0000313" key="3">
    <source>
        <dbReference type="EMBL" id="KAL3722221.1"/>
    </source>
</evidence>
<evidence type="ECO:0000313" key="4">
    <source>
        <dbReference type="Proteomes" id="UP001634007"/>
    </source>
</evidence>
<comment type="caution">
    <text evidence="3">The sequence shown here is derived from an EMBL/GenBank/DDBJ whole genome shotgun (WGS) entry which is preliminary data.</text>
</comment>
<dbReference type="InterPro" id="IPR029058">
    <property type="entry name" value="AB_hydrolase_fold"/>
</dbReference>
<reference evidence="3 4" key="1">
    <citation type="submission" date="2024-11" db="EMBL/GenBank/DDBJ databases">
        <title>Chromosome-level genome assembly of Eucalyptus globulus Labill. provides insights into its genome evolution.</title>
        <authorList>
            <person name="Li X."/>
        </authorList>
    </citation>
    <scope>NUCLEOTIDE SEQUENCE [LARGE SCALE GENOMIC DNA]</scope>
    <source>
        <strain evidence="3">CL2024</strain>
        <tissue evidence="3">Fresh tender leaves</tissue>
    </source>
</reference>
<organism evidence="3 4">
    <name type="scientific">Eucalyptus globulus</name>
    <name type="common">Tasmanian blue gum</name>
    <dbReference type="NCBI Taxonomy" id="34317"/>
    <lineage>
        <taxon>Eukaryota</taxon>
        <taxon>Viridiplantae</taxon>
        <taxon>Streptophyta</taxon>
        <taxon>Embryophyta</taxon>
        <taxon>Tracheophyta</taxon>
        <taxon>Spermatophyta</taxon>
        <taxon>Magnoliopsida</taxon>
        <taxon>eudicotyledons</taxon>
        <taxon>Gunneridae</taxon>
        <taxon>Pentapetalae</taxon>
        <taxon>rosids</taxon>
        <taxon>malvids</taxon>
        <taxon>Myrtales</taxon>
        <taxon>Myrtaceae</taxon>
        <taxon>Myrtoideae</taxon>
        <taxon>Eucalypteae</taxon>
        <taxon>Eucalyptus</taxon>
    </lineage>
</organism>
<dbReference type="PANTHER" id="PTHR10992">
    <property type="entry name" value="METHYLESTERASE FAMILY MEMBER"/>
    <property type="match status" value="1"/>
</dbReference>
<evidence type="ECO:0000256" key="1">
    <source>
        <dbReference type="ARBA" id="ARBA00022801"/>
    </source>
</evidence>
<keyword evidence="1" id="KW-0378">Hydrolase</keyword>
<dbReference type="Gene3D" id="3.40.50.1820">
    <property type="entry name" value="alpha/beta hydrolase"/>
    <property type="match status" value="1"/>
</dbReference>
<dbReference type="EMBL" id="JBJKBG010000009">
    <property type="protein sequence ID" value="KAL3722221.1"/>
    <property type="molecule type" value="Genomic_DNA"/>
</dbReference>
<protein>
    <recommendedName>
        <fullName evidence="2">AB hydrolase-1 domain-containing protein</fullName>
    </recommendedName>
</protein>